<proteinExistence type="predicted"/>
<feature type="non-terminal residue" evidence="1">
    <location>
        <position position="1"/>
    </location>
</feature>
<protein>
    <submittedName>
        <fullName evidence="1">Uncharacterized protein</fullName>
    </submittedName>
</protein>
<dbReference type="EMBL" id="LR031572">
    <property type="protein sequence ID" value="VDC80615.1"/>
    <property type="molecule type" value="Genomic_DNA"/>
</dbReference>
<dbReference type="AlphaFoldDB" id="A0A3P5ZV78"/>
<sequence length="34" mass="3861">LEDVSFKEKLFCRTPLGRAGEPNERPTSLVKPFV</sequence>
<organism evidence="1">
    <name type="scientific">Brassica campestris</name>
    <name type="common">Field mustard</name>
    <dbReference type="NCBI Taxonomy" id="3711"/>
    <lineage>
        <taxon>Eukaryota</taxon>
        <taxon>Viridiplantae</taxon>
        <taxon>Streptophyta</taxon>
        <taxon>Embryophyta</taxon>
        <taxon>Tracheophyta</taxon>
        <taxon>Spermatophyta</taxon>
        <taxon>Magnoliopsida</taxon>
        <taxon>eudicotyledons</taxon>
        <taxon>Gunneridae</taxon>
        <taxon>Pentapetalae</taxon>
        <taxon>rosids</taxon>
        <taxon>malvids</taxon>
        <taxon>Brassicales</taxon>
        <taxon>Brassicaceae</taxon>
        <taxon>Brassiceae</taxon>
        <taxon>Brassica</taxon>
    </lineage>
</organism>
<gene>
    <name evidence="1" type="ORF">BRAA03T11833Z</name>
</gene>
<feature type="non-terminal residue" evidence="1">
    <location>
        <position position="34"/>
    </location>
</feature>
<reference evidence="1" key="1">
    <citation type="submission" date="2018-11" db="EMBL/GenBank/DDBJ databases">
        <authorList>
            <consortium name="Genoscope - CEA"/>
            <person name="William W."/>
        </authorList>
    </citation>
    <scope>NUCLEOTIDE SEQUENCE</scope>
</reference>
<evidence type="ECO:0000313" key="1">
    <source>
        <dbReference type="EMBL" id="VDC80615.1"/>
    </source>
</evidence>
<accession>A0A3P5ZV78</accession>
<name>A0A3P5ZV78_BRACM</name>